<feature type="repeat" description="TPR" evidence="1">
    <location>
        <begin position="147"/>
        <end position="180"/>
    </location>
</feature>
<feature type="repeat" description="TPR" evidence="1">
    <location>
        <begin position="181"/>
        <end position="214"/>
    </location>
</feature>
<dbReference type="PROSITE" id="PS50005">
    <property type="entry name" value="TPR"/>
    <property type="match status" value="8"/>
</dbReference>
<keyword evidence="1" id="KW-0802">TPR repeat</keyword>
<feature type="repeat" description="TPR" evidence="1">
    <location>
        <begin position="283"/>
        <end position="316"/>
    </location>
</feature>
<dbReference type="PROSITE" id="PS50293">
    <property type="entry name" value="TPR_REGION"/>
    <property type="match status" value="6"/>
</dbReference>
<dbReference type="GO" id="GO:0006493">
    <property type="term" value="P:protein O-linked glycosylation"/>
    <property type="evidence" value="ECO:0007669"/>
    <property type="project" value="InterPro"/>
</dbReference>
<dbReference type="HOGENOM" id="CLU_010140_1_0_4"/>
<feature type="repeat" description="TPR" evidence="1">
    <location>
        <begin position="45"/>
        <end position="78"/>
    </location>
</feature>
<feature type="repeat" description="TPR" evidence="1">
    <location>
        <begin position="113"/>
        <end position="146"/>
    </location>
</feature>
<proteinExistence type="predicted"/>
<accession>A0A0B7IVF4</accession>
<organism evidence="2 3">
    <name type="scientific">Candidatus Methylopumilus turicensis</name>
    <dbReference type="NCBI Taxonomy" id="1581680"/>
    <lineage>
        <taxon>Bacteria</taxon>
        <taxon>Pseudomonadati</taxon>
        <taxon>Pseudomonadota</taxon>
        <taxon>Betaproteobacteria</taxon>
        <taxon>Nitrosomonadales</taxon>
        <taxon>Methylophilaceae</taxon>
        <taxon>Candidatus Methylopumilus</taxon>
    </lineage>
</organism>
<dbReference type="SUPFAM" id="SSF48452">
    <property type="entry name" value="TPR-like"/>
    <property type="match status" value="2"/>
</dbReference>
<dbReference type="InterPro" id="IPR011990">
    <property type="entry name" value="TPR-like_helical_dom_sf"/>
</dbReference>
<dbReference type="PANTHER" id="PTHR44366:SF1">
    <property type="entry name" value="UDP-N-ACETYLGLUCOSAMINE--PEPTIDE N-ACETYLGLUCOSAMINYLTRANSFERASE 110 KDA SUBUNIT"/>
    <property type="match status" value="1"/>
</dbReference>
<dbReference type="Gene3D" id="3.40.50.2000">
    <property type="entry name" value="Glycogen Phosphorylase B"/>
    <property type="match status" value="1"/>
</dbReference>
<name>A0A0B7IVF4_9PROT</name>
<dbReference type="Pfam" id="PF13414">
    <property type="entry name" value="TPR_11"/>
    <property type="match status" value="1"/>
</dbReference>
<dbReference type="Pfam" id="PF00515">
    <property type="entry name" value="TPR_1"/>
    <property type="match status" value="3"/>
</dbReference>
<dbReference type="SMART" id="SM00028">
    <property type="entry name" value="TPR"/>
    <property type="match status" value="9"/>
</dbReference>
<dbReference type="GO" id="GO:0097363">
    <property type="term" value="F:protein O-acetylglucosaminyltransferase activity"/>
    <property type="evidence" value="ECO:0007669"/>
    <property type="project" value="TreeGrafter"/>
</dbReference>
<feature type="repeat" description="TPR" evidence="1">
    <location>
        <begin position="79"/>
        <end position="112"/>
    </location>
</feature>
<dbReference type="KEGG" id="mbac:BN1209_1242"/>
<gene>
    <name evidence="2" type="ORF">BN1209_1242</name>
</gene>
<dbReference type="SUPFAM" id="SSF53756">
    <property type="entry name" value="UDP-Glycosyltransferase/glycogen phosphorylase"/>
    <property type="match status" value="1"/>
</dbReference>
<evidence type="ECO:0000313" key="3">
    <source>
        <dbReference type="Proteomes" id="UP000056322"/>
    </source>
</evidence>
<dbReference type="Proteomes" id="UP000056322">
    <property type="component" value="Chromosome 1"/>
</dbReference>
<dbReference type="Gene3D" id="1.25.40.10">
    <property type="entry name" value="Tetratricopeptide repeat domain"/>
    <property type="match status" value="5"/>
</dbReference>
<dbReference type="Pfam" id="PF13432">
    <property type="entry name" value="TPR_16"/>
    <property type="match status" value="2"/>
</dbReference>
<feature type="repeat" description="TPR" evidence="1">
    <location>
        <begin position="215"/>
        <end position="248"/>
    </location>
</feature>
<protein>
    <submittedName>
        <fullName evidence="2">TPR repeat</fullName>
    </submittedName>
</protein>
<evidence type="ECO:0000256" key="1">
    <source>
        <dbReference type="PROSITE-ProRule" id="PRU00339"/>
    </source>
</evidence>
<feature type="repeat" description="TPR" evidence="1">
    <location>
        <begin position="249"/>
        <end position="282"/>
    </location>
</feature>
<dbReference type="InterPro" id="IPR019734">
    <property type="entry name" value="TPR_rpt"/>
</dbReference>
<dbReference type="RefSeq" id="WP_052661114.1">
    <property type="nucleotide sequence ID" value="NZ_LN794158.1"/>
</dbReference>
<sequence>MRNKAATSEPLNEMLMKGYAFHQQGYLKDAQVIYQQILNRQPMHFDALQLAGAIALETKHYEQALSLLSKAIKLHPDYGLIHYNLGIAFQALNQFKSAISCYDEAIRLTPDFASAYSNRGDALQATNQLQAAIDSYNQAIDLNPDYFEAYSNRGNALQSLKQYQEAIASYEKAIRLNPHFAEAYSNQGNVLQELKQFETAVASYDQAIRLNPNYFEAYSNRGNALRKAKFYDIAIASHAQAIKLNPNYAEAYCNRGNVYLALSNLDQAIVDFNKAINLKPQFFEAYSNRGRAYLERRQYDKAMADLDKALSINPHYIPALIHRGNTIKDLKPINSTSAKQAMANYDKAINIDPEFADAYFNKALLKLLLGEYEEGWALYEWRWKGGDLALRNFSQSLWLGDTAIKDKIILIHVEQGLGDAIQFCRYIAMVEGLAPKQIILEAPEAIISLLSTLKNEVTLIKQGDAIPEFDLHCPMMSLPHAFKTNVSSIPAEIPYVFAEKNKTKEWRDKLGLKSPLKIGLVWSGSTTHKNDHNRSLLLKQLTPLLDLPFEFHSLQKEIRPNDLDTLNALKQIHQHQDALNDFSDTAALIENMDLVISVDTSVAHLAGVLGKKVFILLPFAPDYRWMLDRSDSPWYPTATLFRQPEIDDWKSVIHQVRLALHDFEQTDD</sequence>
<dbReference type="EMBL" id="LN794158">
    <property type="protein sequence ID" value="CEN56281.1"/>
    <property type="molecule type" value="Genomic_DNA"/>
</dbReference>
<keyword evidence="3" id="KW-1185">Reference proteome</keyword>
<dbReference type="AlphaFoldDB" id="A0A0B7IVF4"/>
<reference evidence="3" key="1">
    <citation type="submission" date="2014-12" db="EMBL/GenBank/DDBJ databases">
        <authorList>
            <person name="Salcher M.M."/>
        </authorList>
    </citation>
    <scope>NUCLEOTIDE SEQUENCE [LARGE SCALE GENOMIC DNA]</scope>
    <source>
        <strain evidence="3">MMS-10A-171</strain>
    </source>
</reference>
<dbReference type="OrthoDB" id="9814129at2"/>
<dbReference type="PANTHER" id="PTHR44366">
    <property type="entry name" value="UDP-N-ACETYLGLUCOSAMINE--PEPTIDE N-ACETYLGLUCOSAMINYLTRANSFERASE 110 KDA SUBUNIT"/>
    <property type="match status" value="1"/>
</dbReference>
<dbReference type="InterPro" id="IPR037919">
    <property type="entry name" value="OGT"/>
</dbReference>
<dbReference type="Pfam" id="PF13431">
    <property type="entry name" value="TPR_17"/>
    <property type="match status" value="1"/>
</dbReference>
<dbReference type="STRING" id="1581680.BN1209_1242"/>
<evidence type="ECO:0000313" key="2">
    <source>
        <dbReference type="EMBL" id="CEN56281.1"/>
    </source>
</evidence>